<keyword evidence="6 7" id="KW-0472">Membrane</keyword>
<dbReference type="RefSeq" id="WP_350343699.1">
    <property type="nucleotide sequence ID" value="NZ_CP158367.1"/>
</dbReference>
<keyword evidence="3" id="KW-1003">Cell membrane</keyword>
<accession>A0AAU7VM70</accession>
<evidence type="ECO:0000256" key="1">
    <source>
        <dbReference type="ARBA" id="ARBA00004141"/>
    </source>
</evidence>
<dbReference type="EMBL" id="CP158367">
    <property type="protein sequence ID" value="XBX74952.1"/>
    <property type="molecule type" value="Genomic_DNA"/>
</dbReference>
<protein>
    <submittedName>
        <fullName evidence="9">ABC transporter permease subunit</fullName>
    </submittedName>
</protein>
<feature type="transmembrane region" description="Helical" evidence="7">
    <location>
        <begin position="47"/>
        <end position="64"/>
    </location>
</feature>
<name>A0AAU7VM70_9FIRM</name>
<keyword evidence="5 7" id="KW-1133">Transmembrane helix</keyword>
<dbReference type="InterPro" id="IPR000515">
    <property type="entry name" value="MetI-like"/>
</dbReference>
<dbReference type="SUPFAM" id="SSF161098">
    <property type="entry name" value="MetI-like"/>
    <property type="match status" value="1"/>
</dbReference>
<dbReference type="InterPro" id="IPR035906">
    <property type="entry name" value="MetI-like_sf"/>
</dbReference>
<dbReference type="FunFam" id="1.10.3720.10:FF:000001">
    <property type="entry name" value="Glycine betaine ABC transporter, permease"/>
    <property type="match status" value="1"/>
</dbReference>
<evidence type="ECO:0000256" key="2">
    <source>
        <dbReference type="ARBA" id="ARBA00022448"/>
    </source>
</evidence>
<comment type="similarity">
    <text evidence="7">Belongs to the binding-protein-dependent transport system permease family.</text>
</comment>
<comment type="subcellular location">
    <subcellularLocation>
        <location evidence="7">Cell membrane</location>
        <topology evidence="7">Multi-pass membrane protein</topology>
    </subcellularLocation>
    <subcellularLocation>
        <location evidence="1">Membrane</location>
        <topology evidence="1">Multi-pass membrane protein</topology>
    </subcellularLocation>
</comment>
<feature type="transmembrane region" description="Helical" evidence="7">
    <location>
        <begin position="236"/>
        <end position="263"/>
    </location>
</feature>
<dbReference type="GO" id="GO:0005275">
    <property type="term" value="F:amine transmembrane transporter activity"/>
    <property type="evidence" value="ECO:0007669"/>
    <property type="project" value="TreeGrafter"/>
</dbReference>
<dbReference type="GO" id="GO:0031460">
    <property type="term" value="P:glycine betaine transport"/>
    <property type="evidence" value="ECO:0007669"/>
    <property type="project" value="TreeGrafter"/>
</dbReference>
<keyword evidence="2 7" id="KW-0813">Transport</keyword>
<reference evidence="9" key="1">
    <citation type="journal article" date="2013" name="Extremophiles">
        <title>Proteinivorax tanatarense gen. nov., sp. nov., an anaerobic, haloalkaliphilic, proteolytic bacterium isolated from a decaying algal bloom, and proposal of Proteinivoraceae fam. nov.</title>
        <authorList>
            <person name="Kevbrin V."/>
            <person name="Boltyanskaya Y."/>
            <person name="Zhilina T."/>
            <person name="Kolganova T."/>
            <person name="Lavrentjeva E."/>
            <person name="Kuznetsov B."/>
        </authorList>
    </citation>
    <scope>NUCLEOTIDE SEQUENCE</scope>
    <source>
        <strain evidence="9">Z-910T</strain>
    </source>
</reference>
<reference evidence="9" key="2">
    <citation type="submission" date="2024-06" db="EMBL/GenBank/DDBJ databases">
        <authorList>
            <person name="Petrova K.O."/>
            <person name="Toshchakov S.V."/>
            <person name="Boltjanskaja Y.V."/>
            <person name="Kevbrin V."/>
        </authorList>
    </citation>
    <scope>NUCLEOTIDE SEQUENCE</scope>
    <source>
        <strain evidence="9">Z-910T</strain>
    </source>
</reference>
<organism evidence="9">
    <name type="scientific">Proteinivorax tanatarense</name>
    <dbReference type="NCBI Taxonomy" id="1260629"/>
    <lineage>
        <taxon>Bacteria</taxon>
        <taxon>Bacillati</taxon>
        <taxon>Bacillota</taxon>
        <taxon>Clostridia</taxon>
        <taxon>Eubacteriales</taxon>
        <taxon>Proteinivoracaceae</taxon>
        <taxon>Proteinivorax</taxon>
    </lineage>
</organism>
<evidence type="ECO:0000256" key="6">
    <source>
        <dbReference type="ARBA" id="ARBA00023136"/>
    </source>
</evidence>
<evidence type="ECO:0000256" key="3">
    <source>
        <dbReference type="ARBA" id="ARBA00022475"/>
    </source>
</evidence>
<gene>
    <name evidence="9" type="ORF">PRVXT_000040</name>
</gene>
<dbReference type="GO" id="GO:0043190">
    <property type="term" value="C:ATP-binding cassette (ABC) transporter complex"/>
    <property type="evidence" value="ECO:0007669"/>
    <property type="project" value="TreeGrafter"/>
</dbReference>
<evidence type="ECO:0000313" key="9">
    <source>
        <dbReference type="EMBL" id="XBX74952.1"/>
    </source>
</evidence>
<dbReference type="AlphaFoldDB" id="A0AAU7VM70"/>
<dbReference type="PROSITE" id="PS50928">
    <property type="entry name" value="ABC_TM1"/>
    <property type="match status" value="1"/>
</dbReference>
<dbReference type="CDD" id="cd06261">
    <property type="entry name" value="TM_PBP2"/>
    <property type="match status" value="1"/>
</dbReference>
<sequence>MIPRIPMGEAAVWFENFLVDNFDFLFSFIRDVVNSIVGFIQNMLHLPVYWVAIAIALVAILHLNKKTQISSLTLGSIKLNKISASILYVVLTAILYIVLNLFLASYIAVNIAALALLFMVTKSTTIAAIQVLSYGAAFLIATLAPEVSSPFMFAAFIAYLSYVLSGKGVAIFAGLGILLINNINLWSETVETLSLILTSTLLALLISIPLGILAAKNDRVDAILRPILDFMQTMPAFVYLIPAVVLFDIGYTPAAVATIIFAMPPAIRLTNLGIRQVPQELVEAGKAFGSTPTQMLFKIQLPQAMPTIMAGINQCIMLSLSMVVIASMIGARGLGSVVMRGVSQLETGVGFEGGIAVVIIAIILDRLTQGVSK</sequence>
<dbReference type="PANTHER" id="PTHR47737">
    <property type="entry name" value="GLYCINE BETAINE/PROLINE BETAINE TRANSPORT SYSTEM PERMEASE PROTEIN PROW"/>
    <property type="match status" value="1"/>
</dbReference>
<proteinExistence type="inferred from homology"/>
<dbReference type="Pfam" id="PF00528">
    <property type="entry name" value="BPD_transp_1"/>
    <property type="match status" value="1"/>
</dbReference>
<feature type="transmembrane region" description="Helical" evidence="7">
    <location>
        <begin position="192"/>
        <end position="215"/>
    </location>
</feature>
<feature type="transmembrane region" description="Helical" evidence="7">
    <location>
        <begin position="308"/>
        <end position="331"/>
    </location>
</feature>
<evidence type="ECO:0000256" key="4">
    <source>
        <dbReference type="ARBA" id="ARBA00022692"/>
    </source>
</evidence>
<feature type="transmembrane region" description="Helical" evidence="7">
    <location>
        <begin position="85"/>
        <end position="118"/>
    </location>
</feature>
<feature type="transmembrane region" description="Helical" evidence="7">
    <location>
        <begin position="156"/>
        <end position="180"/>
    </location>
</feature>
<keyword evidence="4 7" id="KW-0812">Transmembrane</keyword>
<dbReference type="GO" id="GO:0015871">
    <property type="term" value="P:choline transport"/>
    <property type="evidence" value="ECO:0007669"/>
    <property type="project" value="TreeGrafter"/>
</dbReference>
<feature type="transmembrane region" description="Helical" evidence="7">
    <location>
        <begin position="124"/>
        <end position="144"/>
    </location>
</feature>
<dbReference type="GO" id="GO:0015226">
    <property type="term" value="F:carnitine transmembrane transporter activity"/>
    <property type="evidence" value="ECO:0007669"/>
    <property type="project" value="TreeGrafter"/>
</dbReference>
<feature type="domain" description="ABC transmembrane type-1" evidence="8">
    <location>
        <begin position="189"/>
        <end position="368"/>
    </location>
</feature>
<dbReference type="Gene3D" id="1.10.3720.10">
    <property type="entry name" value="MetI-like"/>
    <property type="match status" value="1"/>
</dbReference>
<evidence type="ECO:0000256" key="7">
    <source>
        <dbReference type="RuleBase" id="RU363032"/>
    </source>
</evidence>
<evidence type="ECO:0000256" key="5">
    <source>
        <dbReference type="ARBA" id="ARBA00022989"/>
    </source>
</evidence>
<feature type="transmembrane region" description="Helical" evidence="7">
    <location>
        <begin position="343"/>
        <end position="364"/>
    </location>
</feature>
<evidence type="ECO:0000259" key="8">
    <source>
        <dbReference type="PROSITE" id="PS50928"/>
    </source>
</evidence>
<dbReference type="PANTHER" id="PTHR47737:SF1">
    <property type="entry name" value="GLYCINE BETAINE_PROLINE BETAINE TRANSPORT SYSTEM PERMEASE PROTEIN PROW"/>
    <property type="match status" value="1"/>
</dbReference>